<feature type="binding site" evidence="3">
    <location>
        <begin position="348"/>
        <end position="350"/>
    </location>
    <ligand>
        <name>(6S)-5,6,7,8-tetrahydrofolate</name>
        <dbReference type="ChEBI" id="CHEBI:57453"/>
    </ligand>
</feature>
<dbReference type="InterPro" id="IPR015424">
    <property type="entry name" value="PyrdxlP-dep_Trfase"/>
</dbReference>
<dbReference type="Proteomes" id="UP000231407">
    <property type="component" value="Unassembled WGS sequence"/>
</dbReference>
<dbReference type="GO" id="GO:0035999">
    <property type="term" value="P:tetrahydrofolate interconversion"/>
    <property type="evidence" value="ECO:0007669"/>
    <property type="project" value="UniProtKB-UniRule"/>
</dbReference>
<dbReference type="Gene3D" id="3.90.1150.10">
    <property type="entry name" value="Aspartate Aminotransferase, domain 1"/>
    <property type="match status" value="1"/>
</dbReference>
<evidence type="ECO:0000256" key="4">
    <source>
        <dbReference type="PIRSR" id="PIRSR000412-50"/>
    </source>
</evidence>
<dbReference type="GO" id="GO:0019264">
    <property type="term" value="P:glycine biosynthetic process from serine"/>
    <property type="evidence" value="ECO:0007669"/>
    <property type="project" value="UniProtKB-UniRule"/>
</dbReference>
<dbReference type="EMBL" id="PEWA01000053">
    <property type="protein sequence ID" value="PIU73120.1"/>
    <property type="molecule type" value="Genomic_DNA"/>
</dbReference>
<dbReference type="SUPFAM" id="SSF53383">
    <property type="entry name" value="PLP-dependent transferases"/>
    <property type="match status" value="1"/>
</dbReference>
<evidence type="ECO:0000256" key="2">
    <source>
        <dbReference type="ARBA" id="ARBA00022898"/>
    </source>
</evidence>
<feature type="modified residue" description="N6-(pyridoxal phosphate)lysine" evidence="3 4">
    <location>
        <position position="227"/>
    </location>
</feature>
<dbReference type="HAMAP" id="MF_00051">
    <property type="entry name" value="SHMT"/>
    <property type="match status" value="1"/>
</dbReference>
<dbReference type="InterPro" id="IPR015421">
    <property type="entry name" value="PyrdxlP-dep_Trfase_major"/>
</dbReference>
<dbReference type="InterPro" id="IPR001085">
    <property type="entry name" value="Ser_HO-MeTrfase"/>
</dbReference>
<dbReference type="GO" id="GO:0008168">
    <property type="term" value="F:methyltransferase activity"/>
    <property type="evidence" value="ECO:0007669"/>
    <property type="project" value="UniProtKB-KW"/>
</dbReference>
<organism evidence="6 7">
    <name type="scientific">Candidatus Shapirobacteria bacterium CG06_land_8_20_14_3_00_40_12</name>
    <dbReference type="NCBI Taxonomy" id="1974881"/>
    <lineage>
        <taxon>Bacteria</taxon>
        <taxon>Candidatus Shapironibacteriota</taxon>
    </lineage>
</organism>
<dbReference type="InterPro" id="IPR015422">
    <property type="entry name" value="PyrdxlP-dep_Trfase_small"/>
</dbReference>
<comment type="function">
    <text evidence="3">Catalyzes the reversible interconversion of serine and glycine with tetrahydrofolate (THF) serving as the one-carbon carrier. This reaction serves as the major source of one-carbon groups required for the biosynthesis of purines, thymidylate, methionine, and other important biomolecules. Also exhibits THF-independent aldolase activity toward beta-hydroxyamino acids, producing glycine and aldehydes, via a retro-aldol mechanism.</text>
</comment>
<dbReference type="GO" id="GO:0030170">
    <property type="term" value="F:pyridoxal phosphate binding"/>
    <property type="evidence" value="ECO:0007669"/>
    <property type="project" value="UniProtKB-UniRule"/>
</dbReference>
<dbReference type="AlphaFoldDB" id="A0A2M7ARA4"/>
<dbReference type="UniPathway" id="UPA00288">
    <property type="reaction ID" value="UER01023"/>
</dbReference>
<comment type="catalytic activity">
    <reaction evidence="3">
        <text>(6R)-5,10-methylene-5,6,7,8-tetrahydrofolate + glycine + H2O = (6S)-5,6,7,8-tetrahydrofolate + L-serine</text>
        <dbReference type="Rhea" id="RHEA:15481"/>
        <dbReference type="ChEBI" id="CHEBI:15377"/>
        <dbReference type="ChEBI" id="CHEBI:15636"/>
        <dbReference type="ChEBI" id="CHEBI:33384"/>
        <dbReference type="ChEBI" id="CHEBI:57305"/>
        <dbReference type="ChEBI" id="CHEBI:57453"/>
        <dbReference type="EC" id="2.1.2.1"/>
    </reaction>
</comment>
<feature type="binding site" evidence="3">
    <location>
        <begin position="118"/>
        <end position="120"/>
    </location>
    <ligand>
        <name>(6S)-5,6,7,8-tetrahydrofolate</name>
        <dbReference type="ChEBI" id="CHEBI:57453"/>
    </ligand>
</feature>
<gene>
    <name evidence="3" type="primary">glyA</name>
    <name evidence="6" type="ORF">COS78_03885</name>
</gene>
<dbReference type="CDD" id="cd00378">
    <property type="entry name" value="SHMT"/>
    <property type="match status" value="1"/>
</dbReference>
<keyword evidence="3" id="KW-0028">Amino-acid biosynthesis</keyword>
<dbReference type="GO" id="GO:0005737">
    <property type="term" value="C:cytoplasm"/>
    <property type="evidence" value="ECO:0007669"/>
    <property type="project" value="UniProtKB-SubCell"/>
</dbReference>
<name>A0A2M7ARA4_9BACT</name>
<comment type="caution">
    <text evidence="3">Lacks conserved residue(s) required for the propagation of feature annotation.</text>
</comment>
<comment type="pathway">
    <text evidence="3">One-carbon metabolism; tetrahydrofolate interconversion.</text>
</comment>
<dbReference type="UniPathway" id="UPA00193"/>
<comment type="subunit">
    <text evidence="3">Homodimer.</text>
</comment>
<evidence type="ECO:0000313" key="6">
    <source>
        <dbReference type="EMBL" id="PIU73120.1"/>
    </source>
</evidence>
<dbReference type="PANTHER" id="PTHR11680">
    <property type="entry name" value="SERINE HYDROXYMETHYLTRANSFERASE"/>
    <property type="match status" value="1"/>
</dbReference>
<proteinExistence type="inferred from homology"/>
<dbReference type="Pfam" id="PF00464">
    <property type="entry name" value="SHMT"/>
    <property type="match status" value="1"/>
</dbReference>
<comment type="subcellular location">
    <subcellularLocation>
        <location evidence="3">Cytoplasm</location>
    </subcellularLocation>
</comment>
<evidence type="ECO:0000259" key="5">
    <source>
        <dbReference type="Pfam" id="PF00464"/>
    </source>
</evidence>
<keyword evidence="6" id="KW-0489">Methyltransferase</keyword>
<keyword evidence="3 6" id="KW-0808">Transferase</keyword>
<dbReference type="EC" id="2.1.2.1" evidence="3"/>
<feature type="site" description="Plays an important role in substrate specificity" evidence="3">
    <location>
        <position position="226"/>
    </location>
</feature>
<comment type="caution">
    <text evidence="6">The sequence shown here is derived from an EMBL/GenBank/DDBJ whole genome shotgun (WGS) entry which is preliminary data.</text>
</comment>
<dbReference type="Gene3D" id="3.40.640.10">
    <property type="entry name" value="Type I PLP-dependent aspartate aminotransferase-like (Major domain)"/>
    <property type="match status" value="1"/>
</dbReference>
<sequence>MDKIFELIAKEDKRQQEQVQLIPSENFISENVKKALGSCLSNKYAEGYSGKRYYQGNRVMDQIESECQKRALEVFDLNENIWGVNVQPHSGCEANLAVYNGLLDPGDKIMAMFLPDGGHLSHGWHTDKKVTLVSKIYEVEFYKVDPKTEVFDYDQIKEQAEIFRPKLVISGGTAYPREIDYKKMGEIAKAVGAYYLADVSHEAGLIAGKVLTGPWTAAEVVTMTTHKTLRGPRGAMIFAKKSLIEAINKSVFPGLQGGPHMQTIAAIAVALAEIQTEKFRKYAGQVVKNAKKLAEVLTKEGLKVVTGGTDKHLLLVDVGVGRGKEVAVKLEEKEIVVNANTIPGEKGSPFKPSGIRLGSPAMTTKGWREKEFEEVGKRIAQIVKQVL</sequence>
<comment type="pathway">
    <text evidence="3">Amino-acid biosynthesis; glycine biosynthesis; glycine from L-serine: step 1/1.</text>
</comment>
<feature type="binding site" evidence="3">
    <location>
        <position position="114"/>
    </location>
    <ligand>
        <name>(6S)-5,6,7,8-tetrahydrofolate</name>
        <dbReference type="ChEBI" id="CHEBI:57453"/>
    </ligand>
</feature>
<dbReference type="InterPro" id="IPR039429">
    <property type="entry name" value="SHMT-like_dom"/>
</dbReference>
<dbReference type="NCBIfam" id="NF000586">
    <property type="entry name" value="PRK00011.1"/>
    <property type="match status" value="1"/>
</dbReference>
<dbReference type="GO" id="GO:0004372">
    <property type="term" value="F:glycine hydroxymethyltransferase activity"/>
    <property type="evidence" value="ECO:0007669"/>
    <property type="project" value="UniProtKB-UniRule"/>
</dbReference>
<keyword evidence="3" id="KW-0963">Cytoplasm</keyword>
<feature type="domain" description="Serine hydroxymethyltransferase-like" evidence="5">
    <location>
        <begin position="3"/>
        <end position="378"/>
    </location>
</feature>
<dbReference type="InterPro" id="IPR049943">
    <property type="entry name" value="Ser_HO-MeTrfase-like"/>
</dbReference>
<accession>A0A2M7ARA4</accession>
<comment type="similarity">
    <text evidence="3">Belongs to the SHMT family.</text>
</comment>
<evidence type="ECO:0000256" key="3">
    <source>
        <dbReference type="HAMAP-Rule" id="MF_00051"/>
    </source>
</evidence>
<keyword evidence="3" id="KW-0554">One-carbon metabolism</keyword>
<comment type="cofactor">
    <cofactor evidence="1 3 4">
        <name>pyridoxal 5'-phosphate</name>
        <dbReference type="ChEBI" id="CHEBI:597326"/>
    </cofactor>
</comment>
<keyword evidence="2 3" id="KW-0663">Pyridoxal phosphate</keyword>
<protein>
    <recommendedName>
        <fullName evidence="3">Serine hydroxymethyltransferase</fullName>
        <shortName evidence="3">SHMT</shortName>
        <shortName evidence="3">Serine methylase</shortName>
        <ecNumber evidence="3">2.1.2.1</ecNumber>
    </recommendedName>
</protein>
<evidence type="ECO:0000313" key="7">
    <source>
        <dbReference type="Proteomes" id="UP000231407"/>
    </source>
</evidence>
<reference evidence="7" key="1">
    <citation type="submission" date="2017-09" db="EMBL/GenBank/DDBJ databases">
        <title>Depth-based differentiation of microbial function through sediment-hosted aquifers and enrichment of novel symbionts in the deep terrestrial subsurface.</title>
        <authorList>
            <person name="Probst A.J."/>
            <person name="Ladd B."/>
            <person name="Jarett J.K."/>
            <person name="Geller-Mcgrath D.E."/>
            <person name="Sieber C.M.K."/>
            <person name="Emerson J.B."/>
            <person name="Anantharaman K."/>
            <person name="Thomas B.C."/>
            <person name="Malmstrom R."/>
            <person name="Stieglmeier M."/>
            <person name="Klingl A."/>
            <person name="Woyke T."/>
            <person name="Ryan C.M."/>
            <person name="Banfield J.F."/>
        </authorList>
    </citation>
    <scope>NUCLEOTIDE SEQUENCE [LARGE SCALE GENOMIC DNA]</scope>
</reference>
<dbReference type="PIRSF" id="PIRSF000412">
    <property type="entry name" value="SHMT"/>
    <property type="match status" value="1"/>
</dbReference>
<evidence type="ECO:0000256" key="1">
    <source>
        <dbReference type="ARBA" id="ARBA00001933"/>
    </source>
</evidence>
<dbReference type="GO" id="GO:0032259">
    <property type="term" value="P:methylation"/>
    <property type="evidence" value="ECO:0007669"/>
    <property type="project" value="UniProtKB-KW"/>
</dbReference>
<dbReference type="PANTHER" id="PTHR11680:SF35">
    <property type="entry name" value="SERINE HYDROXYMETHYLTRANSFERASE 1"/>
    <property type="match status" value="1"/>
</dbReference>